<keyword evidence="3" id="KW-0808">Transferase</keyword>
<evidence type="ECO:0000259" key="9">
    <source>
        <dbReference type="Pfam" id="PF07730"/>
    </source>
</evidence>
<evidence type="ECO:0000256" key="4">
    <source>
        <dbReference type="ARBA" id="ARBA00022777"/>
    </source>
</evidence>
<dbReference type="GO" id="GO:0016020">
    <property type="term" value="C:membrane"/>
    <property type="evidence" value="ECO:0007669"/>
    <property type="project" value="InterPro"/>
</dbReference>
<dbReference type="RefSeq" id="WP_090632262.1">
    <property type="nucleotide sequence ID" value="NZ_CVRB01000001.1"/>
</dbReference>
<dbReference type="OrthoDB" id="9797605at2"/>
<feature type="coiled-coil region" evidence="6">
    <location>
        <begin position="154"/>
        <end position="188"/>
    </location>
</feature>
<dbReference type="InterPro" id="IPR003594">
    <property type="entry name" value="HATPase_dom"/>
</dbReference>
<protein>
    <recommendedName>
        <fullName evidence="2">histidine kinase</fullName>
        <ecNumber evidence="2">2.7.13.3</ecNumber>
    </recommendedName>
</protein>
<dbReference type="GO" id="GO:0000155">
    <property type="term" value="F:phosphorelay sensor kinase activity"/>
    <property type="evidence" value="ECO:0007669"/>
    <property type="project" value="InterPro"/>
</dbReference>
<organism evidence="11 12">
    <name type="scientific">Neobacillus massiliamazoniensis</name>
    <dbReference type="NCBI Taxonomy" id="1499688"/>
    <lineage>
        <taxon>Bacteria</taxon>
        <taxon>Bacillati</taxon>
        <taxon>Bacillota</taxon>
        <taxon>Bacilli</taxon>
        <taxon>Bacillales</taxon>
        <taxon>Bacillaceae</taxon>
        <taxon>Neobacillus</taxon>
    </lineage>
</organism>
<evidence type="ECO:0000256" key="6">
    <source>
        <dbReference type="SAM" id="Coils"/>
    </source>
</evidence>
<evidence type="ECO:0000313" key="11">
    <source>
        <dbReference type="EMBL" id="CRK81365.1"/>
    </source>
</evidence>
<comment type="catalytic activity">
    <reaction evidence="1">
        <text>ATP + protein L-histidine = ADP + protein N-phospho-L-histidine.</text>
        <dbReference type="EC" id="2.7.13.3"/>
    </reaction>
</comment>
<dbReference type="InterPro" id="IPR011712">
    <property type="entry name" value="Sig_transdc_His_kin_sub3_dim/P"/>
</dbReference>
<evidence type="ECO:0000256" key="3">
    <source>
        <dbReference type="ARBA" id="ARBA00022679"/>
    </source>
</evidence>
<name>A0A0U1NTR9_9BACI</name>
<feature type="domain" description="Signal transduction histidine kinase subgroup 3 dimerisation and phosphoacceptor" evidence="9">
    <location>
        <begin position="183"/>
        <end position="247"/>
    </location>
</feature>
<dbReference type="Pfam" id="PF23540">
    <property type="entry name" value="DesK_N"/>
    <property type="match status" value="1"/>
</dbReference>
<dbReference type="Pfam" id="PF02518">
    <property type="entry name" value="HATPase_c"/>
    <property type="match status" value="1"/>
</dbReference>
<evidence type="ECO:0000313" key="12">
    <source>
        <dbReference type="Proteomes" id="UP000199087"/>
    </source>
</evidence>
<feature type="transmembrane region" description="Helical" evidence="7">
    <location>
        <begin position="12"/>
        <end position="33"/>
    </location>
</feature>
<dbReference type="GO" id="GO:0046983">
    <property type="term" value="F:protein dimerization activity"/>
    <property type="evidence" value="ECO:0007669"/>
    <property type="project" value="InterPro"/>
</dbReference>
<keyword evidence="7" id="KW-0472">Membrane</keyword>
<feature type="transmembrane region" description="Helical" evidence="7">
    <location>
        <begin position="138"/>
        <end position="155"/>
    </location>
</feature>
<dbReference type="Pfam" id="PF07730">
    <property type="entry name" value="HisKA_3"/>
    <property type="match status" value="1"/>
</dbReference>
<dbReference type="Gene3D" id="1.20.5.1930">
    <property type="match status" value="1"/>
</dbReference>
<dbReference type="EC" id="2.7.13.3" evidence="2"/>
<keyword evidence="6" id="KW-0175">Coiled coil</keyword>
<evidence type="ECO:0000256" key="5">
    <source>
        <dbReference type="ARBA" id="ARBA00023012"/>
    </source>
</evidence>
<proteinExistence type="predicted"/>
<keyword evidence="12" id="KW-1185">Reference proteome</keyword>
<dbReference type="InterPro" id="IPR056374">
    <property type="entry name" value="DesK/YvfT_N"/>
</dbReference>
<feature type="domain" description="DesK/YvfT N-terminal" evidence="10">
    <location>
        <begin position="7"/>
        <end position="153"/>
    </location>
</feature>
<feature type="transmembrane region" description="Helical" evidence="7">
    <location>
        <begin position="39"/>
        <end position="56"/>
    </location>
</feature>
<feature type="transmembrane region" description="Helical" evidence="7">
    <location>
        <begin position="110"/>
        <end position="129"/>
    </location>
</feature>
<evidence type="ECO:0000256" key="7">
    <source>
        <dbReference type="SAM" id="Phobius"/>
    </source>
</evidence>
<keyword evidence="5" id="KW-0902">Two-component regulatory system</keyword>
<feature type="transmembrane region" description="Helical" evidence="7">
    <location>
        <begin position="68"/>
        <end position="90"/>
    </location>
</feature>
<dbReference type="CDD" id="cd16917">
    <property type="entry name" value="HATPase_UhpB-NarQ-NarX-like"/>
    <property type="match status" value="1"/>
</dbReference>
<dbReference type="EMBL" id="CVRB01000001">
    <property type="protein sequence ID" value="CRK81365.1"/>
    <property type="molecule type" value="Genomic_DNA"/>
</dbReference>
<keyword evidence="7" id="KW-0812">Transmembrane</keyword>
<dbReference type="STRING" id="1499688.BN000_01267"/>
<dbReference type="AlphaFoldDB" id="A0A0U1NTR9"/>
<dbReference type="PANTHER" id="PTHR24421">
    <property type="entry name" value="NITRATE/NITRITE SENSOR PROTEIN NARX-RELATED"/>
    <property type="match status" value="1"/>
</dbReference>
<dbReference type="Proteomes" id="UP000199087">
    <property type="component" value="Unassembled WGS sequence"/>
</dbReference>
<feature type="domain" description="Histidine kinase/HSP90-like ATPase" evidence="8">
    <location>
        <begin position="289"/>
        <end position="369"/>
    </location>
</feature>
<reference evidence="12" key="1">
    <citation type="submission" date="2015-05" db="EMBL/GenBank/DDBJ databases">
        <authorList>
            <person name="Urmite Genomes"/>
        </authorList>
    </citation>
    <scope>NUCLEOTIDE SEQUENCE [LARGE SCALE GENOMIC DNA]</scope>
    <source>
        <strain evidence="12">LF1</strain>
    </source>
</reference>
<evidence type="ECO:0000259" key="8">
    <source>
        <dbReference type="Pfam" id="PF02518"/>
    </source>
</evidence>
<dbReference type="InterPro" id="IPR036890">
    <property type="entry name" value="HATPase_C_sf"/>
</dbReference>
<evidence type="ECO:0000256" key="1">
    <source>
        <dbReference type="ARBA" id="ARBA00000085"/>
    </source>
</evidence>
<dbReference type="InterPro" id="IPR050482">
    <property type="entry name" value="Sensor_HK_TwoCompSys"/>
</dbReference>
<dbReference type="Gene3D" id="3.30.565.10">
    <property type="entry name" value="Histidine kinase-like ATPase, C-terminal domain"/>
    <property type="match status" value="1"/>
</dbReference>
<keyword evidence="4 11" id="KW-0418">Kinase</keyword>
<dbReference type="SUPFAM" id="SSF55874">
    <property type="entry name" value="ATPase domain of HSP90 chaperone/DNA topoisomerase II/histidine kinase"/>
    <property type="match status" value="1"/>
</dbReference>
<keyword evidence="7" id="KW-1133">Transmembrane helix</keyword>
<evidence type="ECO:0000256" key="2">
    <source>
        <dbReference type="ARBA" id="ARBA00012438"/>
    </source>
</evidence>
<evidence type="ECO:0000259" key="10">
    <source>
        <dbReference type="Pfam" id="PF23540"/>
    </source>
</evidence>
<dbReference type="PANTHER" id="PTHR24421:SF63">
    <property type="entry name" value="SENSOR HISTIDINE KINASE DESK"/>
    <property type="match status" value="1"/>
</dbReference>
<gene>
    <name evidence="11" type="ORF">BN000_01267</name>
</gene>
<sequence length="377" mass="43232">MFRLKGKKIEIFPRKFGFFPYIFLVYMLYPVYYLTKETGVKQILGYLMIVIFLASYQQLYSCMAKRKFTYWLAVQLLIVFIFSLFYSSNFLMLGFFPANFIGWYREKQKFYRGLACLAFVEIAPFIYNIKSLLSPTQLLYIVPFIIIMMLSPFGVRSMNRRMELEKQLDQANQQIEELVKREERVRIARDLHDTLGHTLSLLTLKSQLVQRLITADPNRARSEAKEMEVTSRAALKQVRELVTDMRGATIAEELIQIQQILRAAGITYQYEGGNDFSKITPFTQNIVSMCMREAATNIVKHSRASHCSIAIVQGPEQVRVMVHDDGMGIGKSKSFGNGLKGMEERLALIEGSLHLSPHNGTVVEMRIPVVKKEGVAG</sequence>
<accession>A0A0U1NTR9</accession>